<dbReference type="GO" id="GO:0003676">
    <property type="term" value="F:nucleic acid binding"/>
    <property type="evidence" value="ECO:0007669"/>
    <property type="project" value="InterPro"/>
</dbReference>
<comment type="caution">
    <text evidence="2">The sequence shown here is derived from an EMBL/GenBank/DDBJ whole genome shotgun (WGS) entry which is preliminary data.</text>
</comment>
<dbReference type="Proteomes" id="UP001458880">
    <property type="component" value="Unassembled WGS sequence"/>
</dbReference>
<dbReference type="InterPro" id="IPR004875">
    <property type="entry name" value="DDE_SF_endonuclease_dom"/>
</dbReference>
<dbReference type="GO" id="GO:0004519">
    <property type="term" value="F:endonuclease activity"/>
    <property type="evidence" value="ECO:0007669"/>
    <property type="project" value="UniProtKB-KW"/>
</dbReference>
<keyword evidence="2" id="KW-0540">Nuclease</keyword>
<keyword evidence="3" id="KW-1185">Reference proteome</keyword>
<dbReference type="EMBL" id="JASPKY010000564">
    <property type="protein sequence ID" value="KAK9692843.1"/>
    <property type="molecule type" value="Genomic_DNA"/>
</dbReference>
<evidence type="ECO:0000313" key="2">
    <source>
        <dbReference type="EMBL" id="KAK9692843.1"/>
    </source>
</evidence>
<sequence>MQPRLLDGSLPGTQGRCTPNGWTSGEVFLNWIHFFIEQVRPTTNKKVQLLLDNHESHKYYPALEYATKNNVLILSLAPHTTYKMQPMDVAIYGPLKTHFESAVNIFQKSHPGRIIKQYDVSRLPWPVNRHAFGDEHFAPTEVLAGTSNLNAQTETCPHCKEWIYLSPLFHHKPYSRIRDSEILEFINPLPVSSSDKVLGWPQFPNEYRPCTPTESGTIKETQDNDVPVALSKPGCSKTYYSPSVLKPIPQPAKPTTTWNTTEVTKIYNTDKYSSERRAETEI</sequence>
<protein>
    <submittedName>
        <fullName evidence="2">DDE superfamily endonuclease</fullName>
    </submittedName>
</protein>
<accession>A0AAW1ISJ6</accession>
<gene>
    <name evidence="2" type="ORF">QE152_g34874</name>
</gene>
<evidence type="ECO:0000313" key="3">
    <source>
        <dbReference type="Proteomes" id="UP001458880"/>
    </source>
</evidence>
<evidence type="ECO:0000259" key="1">
    <source>
        <dbReference type="Pfam" id="PF03184"/>
    </source>
</evidence>
<proteinExistence type="predicted"/>
<keyword evidence="2" id="KW-0378">Hydrolase</keyword>
<organism evidence="2 3">
    <name type="scientific">Popillia japonica</name>
    <name type="common">Japanese beetle</name>
    <dbReference type="NCBI Taxonomy" id="7064"/>
    <lineage>
        <taxon>Eukaryota</taxon>
        <taxon>Metazoa</taxon>
        <taxon>Ecdysozoa</taxon>
        <taxon>Arthropoda</taxon>
        <taxon>Hexapoda</taxon>
        <taxon>Insecta</taxon>
        <taxon>Pterygota</taxon>
        <taxon>Neoptera</taxon>
        <taxon>Endopterygota</taxon>
        <taxon>Coleoptera</taxon>
        <taxon>Polyphaga</taxon>
        <taxon>Scarabaeiformia</taxon>
        <taxon>Scarabaeidae</taxon>
        <taxon>Rutelinae</taxon>
        <taxon>Popillia</taxon>
    </lineage>
</organism>
<dbReference type="AlphaFoldDB" id="A0AAW1ISJ6"/>
<feature type="domain" description="DDE-1" evidence="1">
    <location>
        <begin position="16"/>
        <end position="103"/>
    </location>
</feature>
<keyword evidence="2" id="KW-0255">Endonuclease</keyword>
<reference evidence="2 3" key="1">
    <citation type="journal article" date="2024" name="BMC Genomics">
        <title>De novo assembly and annotation of Popillia japonica's genome with initial clues to its potential as an invasive pest.</title>
        <authorList>
            <person name="Cucini C."/>
            <person name="Boschi S."/>
            <person name="Funari R."/>
            <person name="Cardaioli E."/>
            <person name="Iannotti N."/>
            <person name="Marturano G."/>
            <person name="Paoli F."/>
            <person name="Bruttini M."/>
            <person name="Carapelli A."/>
            <person name="Frati F."/>
            <person name="Nardi F."/>
        </authorList>
    </citation>
    <scope>NUCLEOTIDE SEQUENCE [LARGE SCALE GENOMIC DNA]</scope>
    <source>
        <strain evidence="2">DMR45628</strain>
    </source>
</reference>
<dbReference type="Pfam" id="PF03184">
    <property type="entry name" value="DDE_1"/>
    <property type="match status" value="1"/>
</dbReference>
<name>A0AAW1ISJ6_POPJA</name>